<reference evidence="4 5" key="1">
    <citation type="journal article" date="2021" name="Nat. Plants">
        <title>The Taxus genome provides insights into paclitaxel biosynthesis.</title>
        <authorList>
            <person name="Xiong X."/>
            <person name="Gou J."/>
            <person name="Liao Q."/>
            <person name="Li Y."/>
            <person name="Zhou Q."/>
            <person name="Bi G."/>
            <person name="Li C."/>
            <person name="Du R."/>
            <person name="Wang X."/>
            <person name="Sun T."/>
            <person name="Guo L."/>
            <person name="Liang H."/>
            <person name="Lu P."/>
            <person name="Wu Y."/>
            <person name="Zhang Z."/>
            <person name="Ro D.K."/>
            <person name="Shang Y."/>
            <person name="Huang S."/>
            <person name="Yan J."/>
        </authorList>
    </citation>
    <scope>NUCLEOTIDE SEQUENCE [LARGE SCALE GENOMIC DNA]</scope>
    <source>
        <strain evidence="4">Ta-2019</strain>
    </source>
</reference>
<keyword evidence="5" id="KW-1185">Reference proteome</keyword>
<feature type="compositionally biased region" description="Basic and acidic residues" evidence="2">
    <location>
        <begin position="228"/>
        <end position="239"/>
    </location>
</feature>
<feature type="region of interest" description="Disordered" evidence="2">
    <location>
        <begin position="354"/>
        <end position="377"/>
    </location>
</feature>
<sequence>MVVDYTTLKNAFLAEFHIPEFEQKSISALKEIQQGMAESVWEYDTWFKTLLSKFSYDIHPSQHAQWFVGGLITPFRRALSHKTFTDPHEVLEAALHAEAVGSIDTGVSPFLEAQITAMAKQLENLSANSAHETRSGMWCTDCEVEGHAKDSCPCKIVRIVAVDCEIFHGDHDASRCPLLQCTIQKNVSCYCKIYTSTTHDTKDCRLIDQIHEAIDHGVRQTSLASSSKGDDHHYEERTDGGTCGRSSRGGFQGHGNHRGGRSEFPWGTCYNCGSTEHYKHECPDLLQCSWCRKKHKYEECLELYEHMNQQHQKDKGTAMVSVKRADSQWMPRVARELELEPVLVTTCAEATHAKEMPRPRTLVSREEVPHGKYPDPTHQKEVYQETMDMIQSLQGEIQCLKEQSR</sequence>
<dbReference type="Proteomes" id="UP000824469">
    <property type="component" value="Unassembled WGS sequence"/>
</dbReference>
<keyword evidence="1" id="KW-0862">Zinc</keyword>
<dbReference type="InterPro" id="IPR005162">
    <property type="entry name" value="Retrotrans_gag_dom"/>
</dbReference>
<evidence type="ECO:0000256" key="2">
    <source>
        <dbReference type="SAM" id="MobiDB-lite"/>
    </source>
</evidence>
<feature type="domain" description="CCHC-type" evidence="3">
    <location>
        <begin position="269"/>
        <end position="284"/>
    </location>
</feature>
<dbReference type="GO" id="GO:0003676">
    <property type="term" value="F:nucleic acid binding"/>
    <property type="evidence" value="ECO:0007669"/>
    <property type="project" value="InterPro"/>
</dbReference>
<dbReference type="InterPro" id="IPR001878">
    <property type="entry name" value="Znf_CCHC"/>
</dbReference>
<feature type="region of interest" description="Disordered" evidence="2">
    <location>
        <begin position="218"/>
        <end position="257"/>
    </location>
</feature>
<dbReference type="Pfam" id="PF00098">
    <property type="entry name" value="zf-CCHC"/>
    <property type="match status" value="1"/>
</dbReference>
<keyword evidence="1" id="KW-0479">Metal-binding</keyword>
<organism evidence="4 5">
    <name type="scientific">Taxus chinensis</name>
    <name type="common">Chinese yew</name>
    <name type="synonym">Taxus wallichiana var. chinensis</name>
    <dbReference type="NCBI Taxonomy" id="29808"/>
    <lineage>
        <taxon>Eukaryota</taxon>
        <taxon>Viridiplantae</taxon>
        <taxon>Streptophyta</taxon>
        <taxon>Embryophyta</taxon>
        <taxon>Tracheophyta</taxon>
        <taxon>Spermatophyta</taxon>
        <taxon>Pinopsida</taxon>
        <taxon>Pinidae</taxon>
        <taxon>Conifers II</taxon>
        <taxon>Cupressales</taxon>
        <taxon>Taxaceae</taxon>
        <taxon>Taxus</taxon>
    </lineage>
</organism>
<evidence type="ECO:0000259" key="3">
    <source>
        <dbReference type="PROSITE" id="PS50158"/>
    </source>
</evidence>
<evidence type="ECO:0000313" key="5">
    <source>
        <dbReference type="Proteomes" id="UP000824469"/>
    </source>
</evidence>
<comment type="caution">
    <text evidence="4">The sequence shown here is derived from an EMBL/GenBank/DDBJ whole genome shotgun (WGS) entry which is preliminary data.</text>
</comment>
<dbReference type="GO" id="GO:0008270">
    <property type="term" value="F:zinc ion binding"/>
    <property type="evidence" value="ECO:0007669"/>
    <property type="project" value="UniProtKB-KW"/>
</dbReference>
<gene>
    <name evidence="4" type="ORF">KI387_041474</name>
</gene>
<dbReference type="AlphaFoldDB" id="A0AA38C5P9"/>
<dbReference type="PROSITE" id="PS50158">
    <property type="entry name" value="ZF_CCHC"/>
    <property type="match status" value="1"/>
</dbReference>
<evidence type="ECO:0000256" key="1">
    <source>
        <dbReference type="PROSITE-ProRule" id="PRU00047"/>
    </source>
</evidence>
<keyword evidence="1" id="KW-0863">Zinc-finger</keyword>
<dbReference type="Pfam" id="PF03732">
    <property type="entry name" value="Retrotrans_gag"/>
    <property type="match status" value="1"/>
</dbReference>
<accession>A0AA38C5P9</accession>
<evidence type="ECO:0000313" key="4">
    <source>
        <dbReference type="EMBL" id="KAH9293323.1"/>
    </source>
</evidence>
<dbReference type="EMBL" id="JAHRHJ020001277">
    <property type="protein sequence ID" value="KAH9293323.1"/>
    <property type="molecule type" value="Genomic_DNA"/>
</dbReference>
<proteinExistence type="predicted"/>
<protein>
    <recommendedName>
        <fullName evidence="3">CCHC-type domain-containing protein</fullName>
    </recommendedName>
</protein>
<dbReference type="SMART" id="SM00343">
    <property type="entry name" value="ZnF_C2HC"/>
    <property type="match status" value="1"/>
</dbReference>
<name>A0AA38C5P9_TAXCH</name>